<gene>
    <name evidence="2" type="ORF">FG384_07395</name>
</gene>
<dbReference type="EMBL" id="VDGI01000005">
    <property type="protein sequence ID" value="TQR20566.1"/>
    <property type="molecule type" value="Genomic_DNA"/>
</dbReference>
<dbReference type="PIRSF" id="PIRSF007313">
    <property type="entry name" value="PhnI"/>
    <property type="match status" value="1"/>
</dbReference>
<evidence type="ECO:0000313" key="2">
    <source>
        <dbReference type="EMBL" id="TQR20566.1"/>
    </source>
</evidence>
<keyword evidence="1" id="KW-0175">Coiled coil</keyword>
<sequence>MGYVPVKGGTQAIEASIKRLKYERLKGQEIIEIKTIMSTMRGMIDQVMSESSLYSPYLAALSIKQAEGSMEEAVFLMRAHRSTLPRPYYSKTVEPETMLVERRVSASFKDIPGGQVLGATYDYTHRLLDLNLIEEKLEENQQWLQNYQEELRDIEDFEEVKYFPKVVDYLREEGLFEEYEVNNTPPIDITKQSLQFPTTRSERLQVLTRGQTGTVTSLGYASLRGYGQVHPTVGEVRVGTVPIYVEHPNKMEHSAEDEFYIGEIKVTEVESFVPINVKNENNEYELEFEIGYGICYGQNETKAIAMSILDQCLEHTDSDFPTHDEEFVLLHIDSVESTGFISHLKLPHYVTFQSKLDSIRQVKKGVQGNES</sequence>
<protein>
    <submittedName>
        <fullName evidence="2">Carbon-phosphorus lyase</fullName>
    </submittedName>
</protein>
<evidence type="ECO:0000313" key="3">
    <source>
        <dbReference type="Proteomes" id="UP000316626"/>
    </source>
</evidence>
<name>A0A544TSY6_9BACI</name>
<dbReference type="Proteomes" id="UP000316626">
    <property type="component" value="Unassembled WGS sequence"/>
</dbReference>
<evidence type="ECO:0000256" key="1">
    <source>
        <dbReference type="SAM" id="Coils"/>
    </source>
</evidence>
<dbReference type="AlphaFoldDB" id="A0A544TSY6"/>
<keyword evidence="2" id="KW-0456">Lyase</keyword>
<dbReference type="RefSeq" id="WP_142641947.1">
    <property type="nucleotide sequence ID" value="NZ_VDGI01000005.1"/>
</dbReference>
<keyword evidence="3" id="KW-1185">Reference proteome</keyword>
<accession>A0A544TSY6</accession>
<dbReference type="GO" id="GO:0019634">
    <property type="term" value="P:organic phosphonate metabolic process"/>
    <property type="evidence" value="ECO:0007669"/>
    <property type="project" value="InterPro"/>
</dbReference>
<organism evidence="2 3">
    <name type="scientific">Psychrobacillus vulpis</name>
    <dbReference type="NCBI Taxonomy" id="2325572"/>
    <lineage>
        <taxon>Bacteria</taxon>
        <taxon>Bacillati</taxon>
        <taxon>Bacillota</taxon>
        <taxon>Bacilli</taxon>
        <taxon>Bacillales</taxon>
        <taxon>Bacillaceae</taxon>
        <taxon>Psychrobacillus</taxon>
    </lineage>
</organism>
<dbReference type="Pfam" id="PF05861">
    <property type="entry name" value="PhnI"/>
    <property type="match status" value="1"/>
</dbReference>
<reference evidence="2 3" key="1">
    <citation type="submission" date="2019-06" db="EMBL/GenBank/DDBJ databases">
        <title>Psychrobacillus vulpis sp. nov., a new species isolated from feces of a red fox that inhabits in The Tablas de Daimiel Natural Park, Albacete, Spain.</title>
        <authorList>
            <person name="Rodriguez M."/>
            <person name="Reina J.C."/>
            <person name="Bejar V."/>
            <person name="Llamas I."/>
        </authorList>
    </citation>
    <scope>NUCLEOTIDE SEQUENCE [LARGE SCALE GENOMIC DNA]</scope>
    <source>
        <strain evidence="2 3">Z8</strain>
    </source>
</reference>
<proteinExistence type="predicted"/>
<dbReference type="OrthoDB" id="9790536at2"/>
<dbReference type="InterPro" id="IPR008773">
    <property type="entry name" value="PhnI"/>
</dbReference>
<feature type="coiled-coil region" evidence="1">
    <location>
        <begin position="130"/>
        <end position="160"/>
    </location>
</feature>
<comment type="caution">
    <text evidence="2">The sequence shown here is derived from an EMBL/GenBank/DDBJ whole genome shotgun (WGS) entry which is preliminary data.</text>
</comment>
<dbReference type="GO" id="GO:0016829">
    <property type="term" value="F:lyase activity"/>
    <property type="evidence" value="ECO:0007669"/>
    <property type="project" value="UniProtKB-KW"/>
</dbReference>